<name>A0A7C8M659_9PLEO</name>
<dbReference type="Gene3D" id="3.40.710.10">
    <property type="entry name" value="DD-peptidase/beta-lactamase superfamily"/>
    <property type="match status" value="1"/>
</dbReference>
<dbReference type="InterPro" id="IPR050789">
    <property type="entry name" value="Diverse_Enzym_Activities"/>
</dbReference>
<gene>
    <name evidence="4" type="ORF">BDV95DRAFT_600192</name>
</gene>
<dbReference type="Pfam" id="PF00144">
    <property type="entry name" value="Beta-lactamase"/>
    <property type="match status" value="1"/>
</dbReference>
<dbReference type="InterPro" id="IPR001466">
    <property type="entry name" value="Beta-lactam-related"/>
</dbReference>
<dbReference type="SUPFAM" id="SSF56601">
    <property type="entry name" value="beta-lactamase/transpeptidase-like"/>
    <property type="match status" value="1"/>
</dbReference>
<protein>
    <submittedName>
        <fullName evidence="4">Beta-lactamase/transpeptidase-like protein</fullName>
    </submittedName>
</protein>
<proteinExistence type="inferred from homology"/>
<dbReference type="EMBL" id="JAADJZ010000039">
    <property type="protein sequence ID" value="KAF2864802.1"/>
    <property type="molecule type" value="Genomic_DNA"/>
</dbReference>
<feature type="domain" description="Beta-lactamase-related" evidence="3">
    <location>
        <begin position="1"/>
        <end position="180"/>
    </location>
</feature>
<keyword evidence="2" id="KW-0378">Hydrolase</keyword>
<organism evidence="4 5">
    <name type="scientific">Massariosphaeria phaeospora</name>
    <dbReference type="NCBI Taxonomy" id="100035"/>
    <lineage>
        <taxon>Eukaryota</taxon>
        <taxon>Fungi</taxon>
        <taxon>Dikarya</taxon>
        <taxon>Ascomycota</taxon>
        <taxon>Pezizomycotina</taxon>
        <taxon>Dothideomycetes</taxon>
        <taxon>Pleosporomycetidae</taxon>
        <taxon>Pleosporales</taxon>
        <taxon>Pleosporales incertae sedis</taxon>
        <taxon>Massariosphaeria</taxon>
    </lineage>
</organism>
<evidence type="ECO:0000313" key="4">
    <source>
        <dbReference type="EMBL" id="KAF2864802.1"/>
    </source>
</evidence>
<dbReference type="OrthoDB" id="428260at2759"/>
<evidence type="ECO:0000259" key="3">
    <source>
        <dbReference type="Pfam" id="PF00144"/>
    </source>
</evidence>
<dbReference type="PANTHER" id="PTHR43283:SF17">
    <property type="entry name" value="(LOVD), PUTATIVE (AFU_ORTHOLOGUE AFUA_5G00920)-RELATED"/>
    <property type="match status" value="1"/>
</dbReference>
<evidence type="ECO:0000313" key="5">
    <source>
        <dbReference type="Proteomes" id="UP000481861"/>
    </source>
</evidence>
<dbReference type="AlphaFoldDB" id="A0A7C8M659"/>
<comment type="similarity">
    <text evidence="1">Belongs to the class-A beta-lactamase family.</text>
</comment>
<dbReference type="PANTHER" id="PTHR43283">
    <property type="entry name" value="BETA-LACTAMASE-RELATED"/>
    <property type="match status" value="1"/>
</dbReference>
<reference evidence="4 5" key="1">
    <citation type="submission" date="2020-01" db="EMBL/GenBank/DDBJ databases">
        <authorList>
            <consortium name="DOE Joint Genome Institute"/>
            <person name="Haridas S."/>
            <person name="Albert R."/>
            <person name="Binder M."/>
            <person name="Bloem J."/>
            <person name="Labutti K."/>
            <person name="Salamov A."/>
            <person name="Andreopoulos B."/>
            <person name="Baker S.E."/>
            <person name="Barry K."/>
            <person name="Bills G."/>
            <person name="Bluhm B.H."/>
            <person name="Cannon C."/>
            <person name="Castanera R."/>
            <person name="Culley D.E."/>
            <person name="Daum C."/>
            <person name="Ezra D."/>
            <person name="Gonzalez J.B."/>
            <person name="Henrissat B."/>
            <person name="Kuo A."/>
            <person name="Liang C."/>
            <person name="Lipzen A."/>
            <person name="Lutzoni F."/>
            <person name="Magnuson J."/>
            <person name="Mondo S."/>
            <person name="Nolan M."/>
            <person name="Ohm R."/>
            <person name="Pangilinan J."/>
            <person name="Park H.-J.H."/>
            <person name="Ramirez L."/>
            <person name="Alfaro M."/>
            <person name="Sun H."/>
            <person name="Tritt A."/>
            <person name="Yoshinaga Y."/>
            <person name="Zwiers L.-H.L."/>
            <person name="Turgeon B.G."/>
            <person name="Goodwin S.B."/>
            <person name="Spatafora J.W."/>
            <person name="Crous P.W."/>
            <person name="Grigoriev I.V."/>
        </authorList>
    </citation>
    <scope>NUCLEOTIDE SEQUENCE [LARGE SCALE GENOMIC DNA]</scope>
    <source>
        <strain evidence="4 5">CBS 611.86</strain>
    </source>
</reference>
<dbReference type="Proteomes" id="UP000481861">
    <property type="component" value="Unassembled WGS sequence"/>
</dbReference>
<evidence type="ECO:0000256" key="1">
    <source>
        <dbReference type="ARBA" id="ARBA00009009"/>
    </source>
</evidence>
<dbReference type="GO" id="GO:0016787">
    <property type="term" value="F:hydrolase activity"/>
    <property type="evidence" value="ECO:0007669"/>
    <property type="project" value="UniProtKB-KW"/>
</dbReference>
<accession>A0A7C8M659</accession>
<comment type="caution">
    <text evidence="4">The sequence shown here is derived from an EMBL/GenBank/DDBJ whole genome shotgun (WGS) entry which is preliminary data.</text>
</comment>
<sequence>MREKIFEPLGISDITFYPTPEMQQRAATLSTLSATGAGPAVDAPDFDMLFGATECLGGGGAFGSAAGYFTFLQAVLRRDPKLLTPESYDELFKPQLDQQCKKAFNEYIRSSPAHTQYIGMGLPTDIERTWSLAGMLCEQGQEGGVVEGTYMWGGVPSMTWFMNPKAGLCGVAFCQILPPMLPAVLRLHDGFRNAMFERHDKVNK</sequence>
<evidence type="ECO:0000256" key="2">
    <source>
        <dbReference type="ARBA" id="ARBA00022801"/>
    </source>
</evidence>
<dbReference type="InterPro" id="IPR012338">
    <property type="entry name" value="Beta-lactam/transpept-like"/>
</dbReference>
<keyword evidence="5" id="KW-1185">Reference proteome</keyword>